<keyword evidence="3" id="KW-1185">Reference proteome</keyword>
<evidence type="ECO:0000313" key="2">
    <source>
        <dbReference type="EMBL" id="GAA2806731.1"/>
    </source>
</evidence>
<organism evidence="2 3">
    <name type="scientific">Saccharopolyspora taberi</name>
    <dbReference type="NCBI Taxonomy" id="60895"/>
    <lineage>
        <taxon>Bacteria</taxon>
        <taxon>Bacillati</taxon>
        <taxon>Actinomycetota</taxon>
        <taxon>Actinomycetes</taxon>
        <taxon>Pseudonocardiales</taxon>
        <taxon>Pseudonocardiaceae</taxon>
        <taxon>Saccharopolyspora</taxon>
    </lineage>
</organism>
<accession>A0ABN3VHU0</accession>
<name>A0ABN3VHU0_9PSEU</name>
<feature type="region of interest" description="Disordered" evidence="1">
    <location>
        <begin position="1"/>
        <end position="28"/>
    </location>
</feature>
<evidence type="ECO:0000256" key="1">
    <source>
        <dbReference type="SAM" id="MobiDB-lite"/>
    </source>
</evidence>
<dbReference type="EMBL" id="BAAAUX010000019">
    <property type="protein sequence ID" value="GAA2806731.1"/>
    <property type="molecule type" value="Genomic_DNA"/>
</dbReference>
<sequence length="96" mass="10567">MRPSPARLLPANAPAGLAADTPLRDTAPAVHDRTLAATPHHIPGTHQQISKPIRDTFRDSDRHLADVTKHVTKLSFWNHGLKGEARWRGLQTAQSI</sequence>
<proteinExistence type="predicted"/>
<feature type="compositionally biased region" description="Low complexity" evidence="1">
    <location>
        <begin position="1"/>
        <end position="19"/>
    </location>
</feature>
<reference evidence="2 3" key="1">
    <citation type="journal article" date="2019" name="Int. J. Syst. Evol. Microbiol.">
        <title>The Global Catalogue of Microorganisms (GCM) 10K type strain sequencing project: providing services to taxonomists for standard genome sequencing and annotation.</title>
        <authorList>
            <consortium name="The Broad Institute Genomics Platform"/>
            <consortium name="The Broad Institute Genome Sequencing Center for Infectious Disease"/>
            <person name="Wu L."/>
            <person name="Ma J."/>
        </authorList>
    </citation>
    <scope>NUCLEOTIDE SEQUENCE [LARGE SCALE GENOMIC DNA]</scope>
    <source>
        <strain evidence="2 3">JCM 9383</strain>
    </source>
</reference>
<gene>
    <name evidence="2" type="ORF">GCM10010470_47490</name>
</gene>
<dbReference type="Proteomes" id="UP001500979">
    <property type="component" value="Unassembled WGS sequence"/>
</dbReference>
<evidence type="ECO:0000313" key="3">
    <source>
        <dbReference type="Proteomes" id="UP001500979"/>
    </source>
</evidence>
<comment type="caution">
    <text evidence="2">The sequence shown here is derived from an EMBL/GenBank/DDBJ whole genome shotgun (WGS) entry which is preliminary data.</text>
</comment>
<protein>
    <submittedName>
        <fullName evidence="2">Uncharacterized protein</fullName>
    </submittedName>
</protein>